<keyword evidence="4" id="KW-1185">Reference proteome</keyword>
<evidence type="ECO:0000256" key="2">
    <source>
        <dbReference type="SAM" id="SignalP"/>
    </source>
</evidence>
<keyword evidence="2" id="KW-0732">Signal</keyword>
<feature type="region of interest" description="Disordered" evidence="1">
    <location>
        <begin position="181"/>
        <end position="247"/>
    </location>
</feature>
<dbReference type="SUPFAM" id="SSF55961">
    <property type="entry name" value="Bet v1-like"/>
    <property type="match status" value="1"/>
</dbReference>
<accession>A0A547PDY1</accession>
<gene>
    <name evidence="3" type="ORF">FGU71_10980</name>
</gene>
<sequence>MRSSIFAAAAFAGAVIASPLAAEITEQDEAGFVTRDEALVEASPKQVWLALITPATWWNKAHTWSGDSGNLTLRPQAGGCFCERIPEVEDADRITLEGSVEHMRVIQAYPESALRMAGALGPLQSEPVSGVLTIAISEAKEGTRIVWEYHVGGRMRFDIPAIAKAVDGVISQQLDGLAQGLGRLDGARPTEEPAPDDAADEKSAEADGGAGSTKLDAGDPDAGSEDAPNSTATSAVDDAFGDLTSDN</sequence>
<organism evidence="3 4">
    <name type="scientific">Erythrobacter insulae</name>
    <dbReference type="NCBI Taxonomy" id="2584124"/>
    <lineage>
        <taxon>Bacteria</taxon>
        <taxon>Pseudomonadati</taxon>
        <taxon>Pseudomonadota</taxon>
        <taxon>Alphaproteobacteria</taxon>
        <taxon>Sphingomonadales</taxon>
        <taxon>Erythrobacteraceae</taxon>
        <taxon>Erythrobacter/Porphyrobacter group</taxon>
        <taxon>Erythrobacter</taxon>
    </lineage>
</organism>
<dbReference type="RefSeq" id="WP_142788608.1">
    <property type="nucleotide sequence ID" value="NZ_VHJK01000001.1"/>
</dbReference>
<comment type="caution">
    <text evidence="3">The sequence shown here is derived from an EMBL/GenBank/DDBJ whole genome shotgun (WGS) entry which is preliminary data.</text>
</comment>
<evidence type="ECO:0000313" key="3">
    <source>
        <dbReference type="EMBL" id="TRD12337.1"/>
    </source>
</evidence>
<evidence type="ECO:0000313" key="4">
    <source>
        <dbReference type="Proteomes" id="UP000316343"/>
    </source>
</evidence>
<evidence type="ECO:0000256" key="1">
    <source>
        <dbReference type="SAM" id="MobiDB-lite"/>
    </source>
</evidence>
<protein>
    <submittedName>
        <fullName evidence="3">SRPBCC family protein</fullName>
    </submittedName>
</protein>
<feature type="signal peptide" evidence="2">
    <location>
        <begin position="1"/>
        <end position="22"/>
    </location>
</feature>
<dbReference type="AlphaFoldDB" id="A0A547PDY1"/>
<dbReference type="OrthoDB" id="5735475at2"/>
<feature type="chain" id="PRO_5021752512" evidence="2">
    <location>
        <begin position="23"/>
        <end position="247"/>
    </location>
</feature>
<name>A0A547PDY1_9SPHN</name>
<dbReference type="EMBL" id="VHJK01000001">
    <property type="protein sequence ID" value="TRD12337.1"/>
    <property type="molecule type" value="Genomic_DNA"/>
</dbReference>
<dbReference type="InterPro" id="IPR023393">
    <property type="entry name" value="START-like_dom_sf"/>
</dbReference>
<proteinExistence type="predicted"/>
<dbReference type="Gene3D" id="3.30.530.20">
    <property type="match status" value="1"/>
</dbReference>
<reference evidence="3 4" key="1">
    <citation type="submission" date="2019-06" db="EMBL/GenBank/DDBJ databases">
        <title>Erythrobacter insulae sp. nov., isolated from a tidal flat.</title>
        <authorList>
            <person name="Yoon J.-H."/>
        </authorList>
    </citation>
    <scope>NUCLEOTIDE SEQUENCE [LARGE SCALE GENOMIC DNA]</scope>
    <source>
        <strain evidence="3 4">JBTF-M21</strain>
    </source>
</reference>
<dbReference type="Proteomes" id="UP000316343">
    <property type="component" value="Unassembled WGS sequence"/>
</dbReference>